<gene>
    <name evidence="1" type="ORF">SVUK_LOCUS9897</name>
</gene>
<name>A0A3P7J556_STRVU</name>
<proteinExistence type="predicted"/>
<protein>
    <submittedName>
        <fullName evidence="1">Uncharacterized protein</fullName>
    </submittedName>
</protein>
<accession>A0A3P7J556</accession>
<organism evidence="1 2">
    <name type="scientific">Strongylus vulgaris</name>
    <name type="common">Blood worm</name>
    <dbReference type="NCBI Taxonomy" id="40348"/>
    <lineage>
        <taxon>Eukaryota</taxon>
        <taxon>Metazoa</taxon>
        <taxon>Ecdysozoa</taxon>
        <taxon>Nematoda</taxon>
        <taxon>Chromadorea</taxon>
        <taxon>Rhabditida</taxon>
        <taxon>Rhabditina</taxon>
        <taxon>Rhabditomorpha</taxon>
        <taxon>Strongyloidea</taxon>
        <taxon>Strongylidae</taxon>
        <taxon>Strongylus</taxon>
    </lineage>
</organism>
<dbReference type="OrthoDB" id="5846951at2759"/>
<dbReference type="Proteomes" id="UP000270094">
    <property type="component" value="Unassembled WGS sequence"/>
</dbReference>
<dbReference type="EMBL" id="UYYB01094730">
    <property type="protein sequence ID" value="VDM74899.1"/>
    <property type="molecule type" value="Genomic_DNA"/>
</dbReference>
<keyword evidence="2" id="KW-1185">Reference proteome</keyword>
<dbReference type="AlphaFoldDB" id="A0A3P7J556"/>
<reference evidence="1 2" key="1">
    <citation type="submission" date="2018-11" db="EMBL/GenBank/DDBJ databases">
        <authorList>
            <consortium name="Pathogen Informatics"/>
        </authorList>
    </citation>
    <scope>NUCLEOTIDE SEQUENCE [LARGE SCALE GENOMIC DNA]</scope>
</reference>
<evidence type="ECO:0000313" key="1">
    <source>
        <dbReference type="EMBL" id="VDM74899.1"/>
    </source>
</evidence>
<sequence>MRIAHATLVSSPLEQILAVRNDHTPLQNEFIPPEANWEEKISHFPIPSVTNYNVDLTKSALSPYQKEYLNIMNSHSKAFVGPAGHLGHYNGPI</sequence>
<evidence type="ECO:0000313" key="2">
    <source>
        <dbReference type="Proteomes" id="UP000270094"/>
    </source>
</evidence>